<name>A0A8K0R3Z1_9PLEO</name>
<sequence>MAISVMVMYTRRPDFSPDQFKTYMEHTHLPIIKEVMGSQYPAKYPRRYVERVQSGAGDRLGAPGASRKNCDPEDPVMLVGSPKTLEWDMMGEMIFRDELHLQQCLALVNSMEGQRIKDDEENFTIPHLLKVALIGESFEE</sequence>
<protein>
    <submittedName>
        <fullName evidence="3">EthD domain-containing protein</fullName>
    </submittedName>
</protein>
<gene>
    <name evidence="3" type="ORF">FB567DRAFT_593836</name>
</gene>
<dbReference type="InterPro" id="IPR009799">
    <property type="entry name" value="EthD_dom"/>
</dbReference>
<comment type="caution">
    <text evidence="3">The sequence shown here is derived from an EMBL/GenBank/DDBJ whole genome shotgun (WGS) entry which is preliminary data.</text>
</comment>
<proteinExistence type="inferred from homology"/>
<dbReference type="EMBL" id="JAGMVJ010000012">
    <property type="protein sequence ID" value="KAH7084361.1"/>
    <property type="molecule type" value="Genomic_DNA"/>
</dbReference>
<evidence type="ECO:0000313" key="4">
    <source>
        <dbReference type="Proteomes" id="UP000813461"/>
    </source>
</evidence>
<dbReference type="AlphaFoldDB" id="A0A8K0R3Z1"/>
<evidence type="ECO:0000313" key="3">
    <source>
        <dbReference type="EMBL" id="KAH7084361.1"/>
    </source>
</evidence>
<dbReference type="InterPro" id="IPR011008">
    <property type="entry name" value="Dimeric_a/b-barrel"/>
</dbReference>
<organism evidence="3 4">
    <name type="scientific">Paraphoma chrysanthemicola</name>
    <dbReference type="NCBI Taxonomy" id="798071"/>
    <lineage>
        <taxon>Eukaryota</taxon>
        <taxon>Fungi</taxon>
        <taxon>Dikarya</taxon>
        <taxon>Ascomycota</taxon>
        <taxon>Pezizomycotina</taxon>
        <taxon>Dothideomycetes</taxon>
        <taxon>Pleosporomycetidae</taxon>
        <taxon>Pleosporales</taxon>
        <taxon>Pleosporineae</taxon>
        <taxon>Phaeosphaeriaceae</taxon>
        <taxon>Paraphoma</taxon>
    </lineage>
</organism>
<feature type="domain" description="EthD" evidence="2">
    <location>
        <begin position="12"/>
        <end position="124"/>
    </location>
</feature>
<dbReference type="Pfam" id="PF07110">
    <property type="entry name" value="EthD"/>
    <property type="match status" value="1"/>
</dbReference>
<evidence type="ECO:0000259" key="2">
    <source>
        <dbReference type="Pfam" id="PF07110"/>
    </source>
</evidence>
<dbReference type="Gene3D" id="3.30.70.100">
    <property type="match status" value="1"/>
</dbReference>
<evidence type="ECO:0000256" key="1">
    <source>
        <dbReference type="ARBA" id="ARBA00005986"/>
    </source>
</evidence>
<dbReference type="SUPFAM" id="SSF54909">
    <property type="entry name" value="Dimeric alpha+beta barrel"/>
    <property type="match status" value="1"/>
</dbReference>
<reference evidence="3" key="1">
    <citation type="journal article" date="2021" name="Nat. Commun.">
        <title>Genetic determinants of endophytism in the Arabidopsis root mycobiome.</title>
        <authorList>
            <person name="Mesny F."/>
            <person name="Miyauchi S."/>
            <person name="Thiergart T."/>
            <person name="Pickel B."/>
            <person name="Atanasova L."/>
            <person name="Karlsson M."/>
            <person name="Huettel B."/>
            <person name="Barry K.W."/>
            <person name="Haridas S."/>
            <person name="Chen C."/>
            <person name="Bauer D."/>
            <person name="Andreopoulos W."/>
            <person name="Pangilinan J."/>
            <person name="LaButti K."/>
            <person name="Riley R."/>
            <person name="Lipzen A."/>
            <person name="Clum A."/>
            <person name="Drula E."/>
            <person name="Henrissat B."/>
            <person name="Kohler A."/>
            <person name="Grigoriev I.V."/>
            <person name="Martin F.M."/>
            <person name="Hacquard S."/>
        </authorList>
    </citation>
    <scope>NUCLEOTIDE SEQUENCE</scope>
    <source>
        <strain evidence="3">MPI-SDFR-AT-0120</strain>
    </source>
</reference>
<keyword evidence="4" id="KW-1185">Reference proteome</keyword>
<dbReference type="OrthoDB" id="2519291at2759"/>
<dbReference type="GO" id="GO:0016491">
    <property type="term" value="F:oxidoreductase activity"/>
    <property type="evidence" value="ECO:0007669"/>
    <property type="project" value="InterPro"/>
</dbReference>
<accession>A0A8K0R3Z1</accession>
<comment type="similarity">
    <text evidence="1">Belongs to the tpcK family.</text>
</comment>
<dbReference type="Proteomes" id="UP000813461">
    <property type="component" value="Unassembled WGS sequence"/>
</dbReference>